<reference evidence="1 2" key="1">
    <citation type="journal article" date="2012" name="Stand. Genomic Sci.">
        <title>Complete genome sequence of the facultatively chemolithoautotrophic and methylotrophic alpha Proteobacterium Starkeya novella type strain (ATCC 8093(T)).</title>
        <authorList>
            <person name="Kappler U."/>
            <person name="Davenport K."/>
            <person name="Beatson S."/>
            <person name="Lucas S."/>
            <person name="Lapidus A."/>
            <person name="Copeland A."/>
            <person name="Berry K.W."/>
            <person name="Glavina Del Rio T."/>
            <person name="Hammon N."/>
            <person name="Dalin E."/>
            <person name="Tice H."/>
            <person name="Pitluck S."/>
            <person name="Richardson P."/>
            <person name="Bruce D."/>
            <person name="Goodwin L.A."/>
            <person name="Han C."/>
            <person name="Tapia R."/>
            <person name="Detter J.C."/>
            <person name="Chang Y.J."/>
            <person name="Jeffries C.D."/>
            <person name="Land M."/>
            <person name="Hauser L."/>
            <person name="Kyrpides N.C."/>
            <person name="Goker M."/>
            <person name="Ivanova N."/>
            <person name="Klenk H.P."/>
            <person name="Woyke T."/>
        </authorList>
    </citation>
    <scope>NUCLEOTIDE SEQUENCE [LARGE SCALE GENOMIC DNA]</scope>
    <source>
        <strain evidence="2">ATCC 8093 / DSM 506 / JCM 20403 / CCM 1077 / IAM 12100 / NBRC 12443 / NCIMB 10456</strain>
    </source>
</reference>
<dbReference type="InterPro" id="IPR021508">
    <property type="entry name" value="Gp17-like"/>
</dbReference>
<organism evidence="1 2">
    <name type="scientific">Ancylobacter novellus (strain ATCC 8093 / DSM 506 / JCM 20403 / CCM 1077 / IAM 12100 / NBRC 12443 / NCIMB 10456)</name>
    <name type="common">Starkeya novella</name>
    <dbReference type="NCBI Taxonomy" id="639283"/>
    <lineage>
        <taxon>Bacteria</taxon>
        <taxon>Pseudomonadati</taxon>
        <taxon>Pseudomonadota</taxon>
        <taxon>Alphaproteobacteria</taxon>
        <taxon>Hyphomicrobiales</taxon>
        <taxon>Xanthobacteraceae</taxon>
        <taxon>Ancylobacter</taxon>
    </lineage>
</organism>
<dbReference type="InterPro" id="IPR053745">
    <property type="entry name" value="Viral_Tail_Comp_sf"/>
</dbReference>
<dbReference type="HOGENOM" id="CLU_126531_1_0_5"/>
<dbReference type="OrthoDB" id="7630456at2"/>
<dbReference type="eggNOG" id="ENOG5031NKU">
    <property type="taxonomic scope" value="Bacteria"/>
</dbReference>
<evidence type="ECO:0000313" key="1">
    <source>
        <dbReference type="EMBL" id="ADH89365.1"/>
    </source>
</evidence>
<proteinExistence type="predicted"/>
<protein>
    <recommendedName>
        <fullName evidence="3">DUF3168 domain-containing protein</fullName>
    </recommendedName>
</protein>
<dbReference type="Proteomes" id="UP000006633">
    <property type="component" value="Chromosome"/>
</dbReference>
<dbReference type="EMBL" id="CP002026">
    <property type="protein sequence ID" value="ADH89365.1"/>
    <property type="molecule type" value="Genomic_DNA"/>
</dbReference>
<accession>D7A0A4</accession>
<evidence type="ECO:0008006" key="3">
    <source>
        <dbReference type="Google" id="ProtNLM"/>
    </source>
</evidence>
<keyword evidence="2" id="KW-1185">Reference proteome</keyword>
<sequence length="135" mass="14791">MEPTLDLQTAIRTRLINDPTVTALVPAAAILDRHTRPELERMIILGEGQHVAADSYSSFHERVFLTLHVWVRADDFVLCKTIADAVRRALRGAPWIASGHVVHGATISTRYLRDPGGEYAHGVISIDAVMQGLAA</sequence>
<dbReference type="KEGG" id="sno:Snov_2067"/>
<dbReference type="AlphaFoldDB" id="D7A0A4"/>
<evidence type="ECO:0000313" key="2">
    <source>
        <dbReference type="Proteomes" id="UP000006633"/>
    </source>
</evidence>
<name>D7A0A4_ANCN5</name>
<dbReference type="Gene3D" id="3.30.2000.30">
    <property type="match status" value="1"/>
</dbReference>
<gene>
    <name evidence="1" type="ordered locus">Snov_2067</name>
</gene>
<dbReference type="RefSeq" id="WP_013166869.1">
    <property type="nucleotide sequence ID" value="NC_014217.1"/>
</dbReference>
<dbReference type="Pfam" id="PF11367">
    <property type="entry name" value="Tail_completion_gp17"/>
    <property type="match status" value="1"/>
</dbReference>
<dbReference type="STRING" id="639283.Snov_2067"/>